<proteinExistence type="predicted"/>
<evidence type="ECO:0000256" key="2">
    <source>
        <dbReference type="ARBA" id="ARBA00022737"/>
    </source>
</evidence>
<evidence type="ECO:0000313" key="6">
    <source>
        <dbReference type="Proteomes" id="UP000019384"/>
    </source>
</evidence>
<dbReference type="AlphaFoldDB" id="W6MIH8"/>
<gene>
    <name evidence="5" type="ORF">KUCA_T00001678001</name>
</gene>
<dbReference type="RefSeq" id="XP_022457719.1">
    <property type="nucleotide sequence ID" value="XM_022603882.1"/>
</dbReference>
<dbReference type="Gene3D" id="3.40.250.10">
    <property type="entry name" value="Rhodanese-like domain"/>
    <property type="match status" value="2"/>
</dbReference>
<evidence type="ECO:0000256" key="3">
    <source>
        <dbReference type="SAM" id="MobiDB-lite"/>
    </source>
</evidence>
<feature type="region of interest" description="Disordered" evidence="3">
    <location>
        <begin position="1"/>
        <end position="21"/>
    </location>
</feature>
<dbReference type="FunFam" id="3.40.250.10:FF:000001">
    <property type="entry name" value="Sulfurtransferase"/>
    <property type="match status" value="1"/>
</dbReference>
<accession>W6MIH8</accession>
<sequence>MGSLSSKSGAETEPKTTTDSMLQLSLRSATNGFKNVSKFASTFGSKYAAIRTISIVSAAGVSKLRELPSLVPVDSTWYMPNSPQNGLREYLEERLSADTVFFDIDAIKDPASPYPHMLPSAEDFDKSVSKLGIKNGDSLLIYDNQGIFSSCRAAWMFEVFGHDISKINLLNTYPIYKETNNAVDNDTFESESPLAESDYKHAKFDKTKVIDYEELLELVKAEKIGPEYTLLDARSTPRFTGEAPEPRAGLSSGHVPGAISVPFTDLLGSIKDGFLSQTRLQIYFQAKGIDDSKPFIVMCGTGVTACILKYGLEIAGLGQKGIRVYDGSWTEWAQRAEPEYIQKV</sequence>
<dbReference type="GeneID" id="34519107"/>
<reference evidence="5" key="2">
    <citation type="submission" date="2014-02" db="EMBL/GenBank/DDBJ databases">
        <title>Complete DNA sequence of /Kuraishia capsulata/ illustrates novel genomic features among budding yeasts (/Saccharomycotina/).</title>
        <authorList>
            <person name="Morales L."/>
            <person name="Noel B."/>
            <person name="Porcel B."/>
            <person name="Marcet-Houben M."/>
            <person name="Hullo M-F."/>
            <person name="Sacerdot C."/>
            <person name="Tekaia F."/>
            <person name="Leh-Louis V."/>
            <person name="Despons L."/>
            <person name="Khanna V."/>
            <person name="Aury J-M."/>
            <person name="Barbe V."/>
            <person name="Couloux A."/>
            <person name="Labadie K."/>
            <person name="Pelletier E."/>
            <person name="Souciet J-L."/>
            <person name="Boekhout T."/>
            <person name="Gabaldon T."/>
            <person name="Wincker P."/>
            <person name="Dujon B."/>
        </authorList>
    </citation>
    <scope>NUCLEOTIDE SEQUENCE</scope>
    <source>
        <strain evidence="5">CBS 1993</strain>
    </source>
</reference>
<organism evidence="5 6">
    <name type="scientific">Kuraishia capsulata CBS 1993</name>
    <dbReference type="NCBI Taxonomy" id="1382522"/>
    <lineage>
        <taxon>Eukaryota</taxon>
        <taxon>Fungi</taxon>
        <taxon>Dikarya</taxon>
        <taxon>Ascomycota</taxon>
        <taxon>Saccharomycotina</taxon>
        <taxon>Pichiomycetes</taxon>
        <taxon>Pichiales</taxon>
        <taxon>Pichiaceae</taxon>
        <taxon>Kuraishia</taxon>
    </lineage>
</organism>
<dbReference type="PANTHER" id="PTHR11364:SF27">
    <property type="entry name" value="SULFURTRANSFERASE"/>
    <property type="match status" value="1"/>
</dbReference>
<dbReference type="STRING" id="1382522.W6MIH8"/>
<dbReference type="InterPro" id="IPR001763">
    <property type="entry name" value="Rhodanese-like_dom"/>
</dbReference>
<dbReference type="GO" id="GO:0005739">
    <property type="term" value="C:mitochondrion"/>
    <property type="evidence" value="ECO:0007669"/>
    <property type="project" value="TreeGrafter"/>
</dbReference>
<evidence type="ECO:0000313" key="5">
    <source>
        <dbReference type="EMBL" id="CDK25708.1"/>
    </source>
</evidence>
<keyword evidence="1" id="KW-0808">Transferase</keyword>
<keyword evidence="2" id="KW-0677">Repeat</keyword>
<feature type="domain" description="Rhodanese" evidence="4">
    <location>
        <begin position="224"/>
        <end position="341"/>
    </location>
</feature>
<dbReference type="InterPro" id="IPR036873">
    <property type="entry name" value="Rhodanese-like_dom_sf"/>
</dbReference>
<dbReference type="SMART" id="SM00450">
    <property type="entry name" value="RHOD"/>
    <property type="match status" value="2"/>
</dbReference>
<evidence type="ECO:0000256" key="1">
    <source>
        <dbReference type="ARBA" id="ARBA00022679"/>
    </source>
</evidence>
<dbReference type="InterPro" id="IPR045078">
    <property type="entry name" value="TST/MPST-like"/>
</dbReference>
<dbReference type="EMBL" id="HG793126">
    <property type="protein sequence ID" value="CDK25708.1"/>
    <property type="molecule type" value="Genomic_DNA"/>
</dbReference>
<evidence type="ECO:0000259" key="4">
    <source>
        <dbReference type="PROSITE" id="PS50206"/>
    </source>
</evidence>
<dbReference type="Proteomes" id="UP000019384">
    <property type="component" value="Unassembled WGS sequence"/>
</dbReference>
<dbReference type="SUPFAM" id="SSF52821">
    <property type="entry name" value="Rhodanese/Cell cycle control phosphatase"/>
    <property type="match status" value="2"/>
</dbReference>
<dbReference type="CDD" id="cd01448">
    <property type="entry name" value="TST_Repeat_1"/>
    <property type="match status" value="1"/>
</dbReference>
<dbReference type="PROSITE" id="PS50206">
    <property type="entry name" value="RHODANESE_3"/>
    <property type="match status" value="2"/>
</dbReference>
<dbReference type="HOGENOM" id="CLU_031618_3_2_1"/>
<dbReference type="GO" id="GO:0004792">
    <property type="term" value="F:thiosulfate-cyanide sulfurtransferase activity"/>
    <property type="evidence" value="ECO:0007669"/>
    <property type="project" value="EnsemblFungi"/>
</dbReference>
<protein>
    <recommendedName>
        <fullName evidence="4">Rhodanese domain-containing protein</fullName>
    </recommendedName>
</protein>
<dbReference type="Pfam" id="PF00581">
    <property type="entry name" value="Rhodanese"/>
    <property type="match status" value="1"/>
</dbReference>
<feature type="domain" description="Rhodanese" evidence="4">
    <location>
        <begin position="100"/>
        <end position="185"/>
    </location>
</feature>
<dbReference type="PANTHER" id="PTHR11364">
    <property type="entry name" value="THIOSULFATE SULFERTANSFERASE"/>
    <property type="match status" value="1"/>
</dbReference>
<dbReference type="CDD" id="cd01449">
    <property type="entry name" value="TST_Repeat_2"/>
    <property type="match status" value="1"/>
</dbReference>
<dbReference type="GO" id="GO:0002143">
    <property type="term" value="P:tRNA wobble position uridine thiolation"/>
    <property type="evidence" value="ECO:0007669"/>
    <property type="project" value="EnsemblFungi"/>
</dbReference>
<dbReference type="OrthoDB" id="270167at2759"/>
<keyword evidence="6" id="KW-1185">Reference proteome</keyword>
<name>W6MIH8_9ASCO</name>
<reference evidence="5" key="1">
    <citation type="submission" date="2013-12" db="EMBL/GenBank/DDBJ databases">
        <authorList>
            <person name="Genoscope - CEA"/>
        </authorList>
    </citation>
    <scope>NUCLEOTIDE SEQUENCE</scope>
    <source>
        <strain evidence="5">CBS 1993</strain>
    </source>
</reference>